<sequence>MKTILTQKRLNIRFVFFNLNAFLADQIRLKVFNILERHSILLKPIKESSGGNSNKSKFIVHYSKTTAIFAFIGLLSINMGYSQITKTAKSGFWGTASTWSPSGVPASGDIVVIPNGVTLTGDISTTCSSMTFNGAAATLTVNAGNTVMVTGAVTLNNAANSASAAALSGLGTLSCGSFFVGGSSIITGSGTVTLTSSISNLNISGNLTLTGQDIGGGKKSTPNFSLSTGTVSVGGIIKSVGQKNSASTFTMATGLNNGTLNLGGTTFFDLANVDNSGTITFSVTLTTVNFNGSANAQTIPFVYPSSKDKVLGLSTSPLLYKNLNVNNTNAGGATLGAAVTATNVTGSIAVGNVNTGSLLNTNNNAITLGNSDRLTVGVNSTMNAGTSVISFGTSGTVTIDGLFQTANTAGFSGSSTTAIKNTNNPTITLGGSSIIEYNSVGNQLVTNGKTYNDLTLSGSGTKTFAGVMTISSTLSIGGSAIASLVAGTTSTANSLTLGGVNKIGGSWGSSSSGATNKNNTFFAATTGVVNVASDSRLTAVFSNLTASQTVIYGVASIALSGTVGAGIVHPADAEIVSITINGVSKNATILGGAGGFTLNFPTATIPYSSGGYTITYSYVGNVDLIAVSDSATTLMVNKKGLSIIANGQAKIYGVSFTFSGSEFTTSGLINSDTLSSITLTSGGTLTTATVGYYAIVPSAATGTGLSNYTITYTNATLTVNAKALTITANNANKIYGTLFTFSGSEFVASGLENSDVVSTVTLTSAGASVVSAVNLYAIIPIAAIGTGLSNYTITYASGTLTVNAKALTITANNQAKCAGTNFSFAGTEFTFGILMNGDSISGVSLSSIGAAPSALSGSYDIVISNATGTGLTNYNITYVKGFLLVNQTPTVATNGSTQTICALGTATLVGNIPAVGIGAWSVASGPSTLSSQFSNTTLAGSIFTPIGGAGDYVVRWSISNGSCLVSYADATITVGSITIWNGTAWSKDIPTSTSAAVISGNYNSLTNGGSIMACTLTINSNAIVVISSGYKVTLNGALSVDNGSSITFENNSGLIQGGTTNTNSGNIIIKRNSSSLYLLDYTLWSSPVEGQNLYNFSPNTVANRFYYYDSTTDFYTPISVANNFNVGQGYLIRVPRTFSATVPAIFNGVFTGKPNSGNINYAMNLGYNAVGNPYPSQINFSEFVAANETITGTLYFWRKTNSPNASSYATLTTLGFTANGAAGGDTGSSYYDTETCPVGNWVINVGQGFIVKATSASNLVFNNAMRRELDNGNQFFRNSQVSLSDVSLYWLNLTNASGIFNQMAVGYTADATLGVDRGIDGLNINSANYLCSIIESAPYAIQGRPEYSADDIVPLEFNITTAGEYSIGIDHLNGLFQNQDVFLKDKLVNTIYDLKVGSYTFATEAGKFNSRFEIVYKNTLAANQSTFNENNVVAYKQNQEIIINTGHMTMTNVKVYDIRGRLLKEKYNLNAAQAKFYTGNTNEILIVKITLDNLETITKKVVN</sequence>
<dbReference type="Proteomes" id="UP000245449">
    <property type="component" value="Unassembled WGS sequence"/>
</dbReference>
<dbReference type="RefSeq" id="WP_116724752.1">
    <property type="nucleotide sequence ID" value="NZ_QCZI01000007.1"/>
</dbReference>
<dbReference type="PROSITE" id="PS51484">
    <property type="entry name" value="G8"/>
    <property type="match status" value="1"/>
</dbReference>
<gene>
    <name evidence="2" type="ORF">DB895_07555</name>
</gene>
<dbReference type="Gene3D" id="3.30.160.710">
    <property type="match status" value="1"/>
</dbReference>
<keyword evidence="3" id="KW-1185">Reference proteome</keyword>
<name>A0A2U1JJW9_9FLAO</name>
<dbReference type="InterPro" id="IPR019316">
    <property type="entry name" value="G8_domain"/>
</dbReference>
<evidence type="ECO:0000313" key="3">
    <source>
        <dbReference type="Proteomes" id="UP000245449"/>
    </source>
</evidence>
<comment type="caution">
    <text evidence="2">The sequence shown here is derived from an EMBL/GenBank/DDBJ whole genome shotgun (WGS) entry which is preliminary data.</text>
</comment>
<organism evidence="2 3">
    <name type="scientific">Flavobacterium psychrotolerans</name>
    <dbReference type="NCBI Taxonomy" id="2169410"/>
    <lineage>
        <taxon>Bacteria</taxon>
        <taxon>Pseudomonadati</taxon>
        <taxon>Bacteroidota</taxon>
        <taxon>Flavobacteriia</taxon>
        <taxon>Flavobacteriales</taxon>
        <taxon>Flavobacteriaceae</taxon>
        <taxon>Flavobacterium</taxon>
    </lineage>
</organism>
<evidence type="ECO:0000313" key="2">
    <source>
        <dbReference type="EMBL" id="PWA05441.1"/>
    </source>
</evidence>
<accession>A0A2U1JJW9</accession>
<dbReference type="EMBL" id="QCZI01000007">
    <property type="protein sequence ID" value="PWA05441.1"/>
    <property type="molecule type" value="Genomic_DNA"/>
</dbReference>
<dbReference type="InterPro" id="IPR041286">
    <property type="entry name" value="MBG_2"/>
</dbReference>
<feature type="domain" description="G8" evidence="1">
    <location>
        <begin position="97"/>
        <end position="254"/>
    </location>
</feature>
<proteinExistence type="predicted"/>
<evidence type="ECO:0000259" key="1">
    <source>
        <dbReference type="PROSITE" id="PS51484"/>
    </source>
</evidence>
<dbReference type="OrthoDB" id="1652165at2"/>
<reference evidence="2 3" key="1">
    <citation type="submission" date="2018-04" db="EMBL/GenBank/DDBJ databases">
        <title>Flavobacterium sp. nov., isolated from glacier ice.</title>
        <authorList>
            <person name="Liu Q."/>
            <person name="Xin Y.-H."/>
        </authorList>
    </citation>
    <scope>NUCLEOTIDE SEQUENCE [LARGE SCALE GENOMIC DNA]</scope>
    <source>
        <strain evidence="2 3">RB1R5</strain>
    </source>
</reference>
<dbReference type="Pfam" id="PF18676">
    <property type="entry name" value="MBG_2"/>
    <property type="match status" value="3"/>
</dbReference>
<protein>
    <recommendedName>
        <fullName evidence="1">G8 domain-containing protein</fullName>
    </recommendedName>
</protein>